<keyword evidence="4 7" id="KW-0408">Iron</keyword>
<evidence type="ECO:0000259" key="8">
    <source>
        <dbReference type="Pfam" id="PF04551"/>
    </source>
</evidence>
<comment type="similarity">
    <text evidence="7">Belongs to the IspG family.</text>
</comment>
<evidence type="ECO:0000256" key="6">
    <source>
        <dbReference type="ARBA" id="ARBA00023229"/>
    </source>
</evidence>
<feature type="domain" description="IspG TIM-barrel" evidence="8">
    <location>
        <begin position="14"/>
        <end position="252"/>
    </location>
</feature>
<organism evidence="10 11">
    <name type="scientific">Buchnera aphidicola</name>
    <name type="common">Acyrthosiphon lactucae</name>
    <dbReference type="NCBI Taxonomy" id="1241832"/>
    <lineage>
        <taxon>Bacteria</taxon>
        <taxon>Pseudomonadati</taxon>
        <taxon>Pseudomonadota</taxon>
        <taxon>Gammaproteobacteria</taxon>
        <taxon>Enterobacterales</taxon>
        <taxon>Erwiniaceae</taxon>
        <taxon>Buchnera</taxon>
    </lineage>
</organism>
<dbReference type="GO" id="GO:0141197">
    <property type="term" value="F:4-hydroxy-3-methylbut-2-enyl-diphosphate synthase activity (flavodoxin)"/>
    <property type="evidence" value="ECO:0007669"/>
    <property type="project" value="UniProtKB-EC"/>
</dbReference>
<evidence type="ECO:0000259" key="9">
    <source>
        <dbReference type="Pfam" id="PF26540"/>
    </source>
</evidence>
<feature type="binding site" evidence="7">
    <location>
        <position position="270"/>
    </location>
    <ligand>
        <name>[4Fe-4S] cluster</name>
        <dbReference type="ChEBI" id="CHEBI:49883"/>
    </ligand>
</feature>
<evidence type="ECO:0000256" key="4">
    <source>
        <dbReference type="ARBA" id="ARBA00023004"/>
    </source>
</evidence>
<protein>
    <recommendedName>
        <fullName evidence="7">4-hydroxy-3-methylbut-2-en-1-yl diphosphate synthase (flavodoxin)</fullName>
        <ecNumber evidence="7">1.17.7.3</ecNumber>
    </recommendedName>
    <alternativeName>
        <fullName evidence="7">1-hydroxy-2-methyl-2-(E)-butenyl 4-diphosphate synthase</fullName>
    </alternativeName>
</protein>
<dbReference type="EC" id="1.17.7.3" evidence="7"/>
<evidence type="ECO:0000256" key="1">
    <source>
        <dbReference type="ARBA" id="ARBA00022485"/>
    </source>
</evidence>
<dbReference type="GO" id="GO:0005506">
    <property type="term" value="F:iron ion binding"/>
    <property type="evidence" value="ECO:0007669"/>
    <property type="project" value="InterPro"/>
</dbReference>
<dbReference type="InterPro" id="IPR058578">
    <property type="entry name" value="IspG_TIM"/>
</dbReference>
<dbReference type="Pfam" id="PF04551">
    <property type="entry name" value="GcpE"/>
    <property type="match status" value="1"/>
</dbReference>
<dbReference type="AlphaFoldDB" id="A0A4D6XLY5"/>
<dbReference type="InterPro" id="IPR004588">
    <property type="entry name" value="IspG_bac-typ"/>
</dbReference>
<name>A0A4D6XLY5_9GAMM</name>
<dbReference type="InterPro" id="IPR058579">
    <property type="entry name" value="IspG_C"/>
</dbReference>
<dbReference type="NCBIfam" id="NF001540">
    <property type="entry name" value="PRK00366.1"/>
    <property type="match status" value="1"/>
</dbReference>
<feature type="binding site" evidence="7">
    <location>
        <position position="273"/>
    </location>
    <ligand>
        <name>[4Fe-4S] cluster</name>
        <dbReference type="ChEBI" id="CHEBI:49883"/>
    </ligand>
</feature>
<dbReference type="GO" id="GO:0051539">
    <property type="term" value="F:4 iron, 4 sulfur cluster binding"/>
    <property type="evidence" value="ECO:0007669"/>
    <property type="project" value="UniProtKB-UniRule"/>
</dbReference>
<dbReference type="EMBL" id="CP034891">
    <property type="protein sequence ID" value="QCI17683.1"/>
    <property type="molecule type" value="Genomic_DNA"/>
</dbReference>
<evidence type="ECO:0000256" key="3">
    <source>
        <dbReference type="ARBA" id="ARBA00023002"/>
    </source>
</evidence>
<dbReference type="PANTHER" id="PTHR30454">
    <property type="entry name" value="4-HYDROXY-3-METHYLBUT-2-EN-1-YL DIPHOSPHATE SYNTHASE"/>
    <property type="match status" value="1"/>
</dbReference>
<dbReference type="Proteomes" id="UP000298660">
    <property type="component" value="Chromosome"/>
</dbReference>
<accession>A0A4D6XLY5</accession>
<dbReference type="PANTHER" id="PTHR30454:SF0">
    <property type="entry name" value="4-HYDROXY-3-METHYLBUT-2-EN-1-YL DIPHOSPHATE SYNTHASE (FERREDOXIN), CHLOROPLASTIC"/>
    <property type="match status" value="1"/>
</dbReference>
<dbReference type="InterPro" id="IPR011005">
    <property type="entry name" value="Dihydropteroate_synth-like_sf"/>
</dbReference>
<dbReference type="InterPro" id="IPR016425">
    <property type="entry name" value="IspG_bac"/>
</dbReference>
<comment type="pathway">
    <text evidence="7">Isoprenoid biosynthesis; isopentenyl diphosphate biosynthesis via DXP pathway; isopentenyl diphosphate from 1-deoxy-D-xylulose 5-phosphate: step 5/6.</text>
</comment>
<feature type="binding site" evidence="7">
    <location>
        <position position="312"/>
    </location>
    <ligand>
        <name>[4Fe-4S] cluster</name>
        <dbReference type="ChEBI" id="CHEBI:49883"/>
    </ligand>
</feature>
<keyword evidence="6 7" id="KW-0414">Isoprene biosynthesis</keyword>
<comment type="catalytic activity">
    <reaction evidence="7">
        <text>(2E)-4-hydroxy-3-methylbut-2-enyl diphosphate + oxidized [flavodoxin] + H2O + 2 H(+) = 2-C-methyl-D-erythritol 2,4-cyclic diphosphate + reduced [flavodoxin]</text>
        <dbReference type="Rhea" id="RHEA:43604"/>
        <dbReference type="Rhea" id="RHEA-COMP:10622"/>
        <dbReference type="Rhea" id="RHEA-COMP:10623"/>
        <dbReference type="ChEBI" id="CHEBI:15377"/>
        <dbReference type="ChEBI" id="CHEBI:15378"/>
        <dbReference type="ChEBI" id="CHEBI:57618"/>
        <dbReference type="ChEBI" id="CHEBI:58210"/>
        <dbReference type="ChEBI" id="CHEBI:58483"/>
        <dbReference type="ChEBI" id="CHEBI:128753"/>
        <dbReference type="EC" id="1.17.7.3"/>
    </reaction>
</comment>
<dbReference type="GO" id="GO:0016114">
    <property type="term" value="P:terpenoid biosynthetic process"/>
    <property type="evidence" value="ECO:0007669"/>
    <property type="project" value="InterPro"/>
</dbReference>
<dbReference type="InterPro" id="IPR045854">
    <property type="entry name" value="NO2/SO3_Rdtase_4Fe4S_sf"/>
</dbReference>
<dbReference type="PIRSF" id="PIRSF004640">
    <property type="entry name" value="IspG"/>
    <property type="match status" value="1"/>
</dbReference>
<evidence type="ECO:0000313" key="11">
    <source>
        <dbReference type="Proteomes" id="UP000298660"/>
    </source>
</evidence>
<proteinExistence type="inferred from homology"/>
<sequence length="371" mass="41389">MNKYKIINRRKSDRIYVGKVPIGNNAPISIQSMTNTQTTNTLETINQILELQKVGADIVRISIPTLKAAESFKEIKKKITIPLIADIHFDYRLALKAIKYGADCLRINPGNIGNKKRVSEIISCAKDKNIPIRIGVNAGSLEKDILKKYKTPIPEALVESAMRHIEYFDTLNFNQFKVSVKASDVFLAVESYRMLGKKITQPLHIGITEAGALRNGTVKSSIGISLLLLEGIGDTIRISLAANPIEEVKVGYDILKVLCLRSRGINFIACPTCSRQEFDVINTVNKLEKKLEDISTSIDVSIIGCVVNGIGEAKTATLGLTGNYKKSSFYEDGIRQQKKIKNEEIIEKMEIKIRKKIKKIDELNNLKKTNI</sequence>
<dbReference type="OrthoDB" id="9803214at2"/>
<dbReference type="FunFam" id="3.20.20.20:FF:000001">
    <property type="entry name" value="4-hydroxy-3-methylbut-2-en-1-yl diphosphate synthase (flavodoxin)"/>
    <property type="match status" value="1"/>
</dbReference>
<comment type="cofactor">
    <cofactor evidence="7">
        <name>[4Fe-4S] cluster</name>
        <dbReference type="ChEBI" id="CHEBI:49883"/>
    </cofactor>
    <text evidence="7">Binds 1 [4Fe-4S] cluster.</text>
</comment>
<reference evidence="10 11" key="2">
    <citation type="submission" date="2019-05" db="EMBL/GenBank/DDBJ databases">
        <title>Genome evolution of the obligate endosymbiont Buchnera aphidicola.</title>
        <authorList>
            <person name="Moran N.A."/>
        </authorList>
    </citation>
    <scope>NUCLEOTIDE SEQUENCE [LARGE SCALE GENOMIC DNA]</scope>
    <source>
        <strain evidence="10 11">Ala</strain>
    </source>
</reference>
<keyword evidence="3 7" id="KW-0560">Oxidoreductase</keyword>
<dbReference type="SUPFAM" id="SSF56014">
    <property type="entry name" value="Nitrite and sulphite reductase 4Fe-4S domain-like"/>
    <property type="match status" value="1"/>
</dbReference>
<keyword evidence="1 7" id="KW-0004">4Fe-4S</keyword>
<reference evidence="10 11" key="1">
    <citation type="submission" date="2018-12" db="EMBL/GenBank/DDBJ databases">
        <authorList>
            <person name="Chong R.A."/>
        </authorList>
    </citation>
    <scope>NUCLEOTIDE SEQUENCE [LARGE SCALE GENOMIC DNA]</scope>
    <source>
        <strain evidence="10 11">Ala</strain>
    </source>
</reference>
<feature type="domain" description="IspG C-terminal" evidence="9">
    <location>
        <begin position="266"/>
        <end position="354"/>
    </location>
</feature>
<dbReference type="NCBIfam" id="TIGR00612">
    <property type="entry name" value="ispG_gcpE"/>
    <property type="match status" value="1"/>
</dbReference>
<dbReference type="RefSeq" id="WP_158339472.1">
    <property type="nucleotide sequence ID" value="NZ_CP034891.1"/>
</dbReference>
<keyword evidence="5 7" id="KW-0411">Iron-sulfur</keyword>
<feature type="binding site" evidence="7">
    <location>
        <position position="305"/>
    </location>
    <ligand>
        <name>[4Fe-4S] cluster</name>
        <dbReference type="ChEBI" id="CHEBI:49883"/>
    </ligand>
</feature>
<evidence type="ECO:0000256" key="7">
    <source>
        <dbReference type="HAMAP-Rule" id="MF_00159"/>
    </source>
</evidence>
<dbReference type="GO" id="GO:0019288">
    <property type="term" value="P:isopentenyl diphosphate biosynthetic process, methylerythritol 4-phosphate pathway"/>
    <property type="evidence" value="ECO:0007669"/>
    <property type="project" value="UniProtKB-UniRule"/>
</dbReference>
<dbReference type="Gene3D" id="3.30.413.10">
    <property type="entry name" value="Sulfite Reductase Hemoprotein, domain 1"/>
    <property type="match status" value="1"/>
</dbReference>
<evidence type="ECO:0000313" key="10">
    <source>
        <dbReference type="EMBL" id="QCI17683.1"/>
    </source>
</evidence>
<dbReference type="UniPathway" id="UPA00056">
    <property type="reaction ID" value="UER00096"/>
</dbReference>
<dbReference type="HAMAP" id="MF_00159">
    <property type="entry name" value="IspG"/>
    <property type="match status" value="1"/>
</dbReference>
<gene>
    <name evidence="7" type="primary">ispG</name>
    <name evidence="10" type="ORF">D9V61_01460</name>
</gene>
<evidence type="ECO:0000256" key="2">
    <source>
        <dbReference type="ARBA" id="ARBA00022723"/>
    </source>
</evidence>
<keyword evidence="2 7" id="KW-0479">Metal-binding</keyword>
<dbReference type="Gene3D" id="3.20.20.20">
    <property type="entry name" value="Dihydropteroate synthase-like"/>
    <property type="match status" value="1"/>
</dbReference>
<dbReference type="SUPFAM" id="SSF51717">
    <property type="entry name" value="Dihydropteroate synthetase-like"/>
    <property type="match status" value="1"/>
</dbReference>
<evidence type="ECO:0000256" key="5">
    <source>
        <dbReference type="ARBA" id="ARBA00023014"/>
    </source>
</evidence>
<dbReference type="Pfam" id="PF26540">
    <property type="entry name" value="GcpE_C"/>
    <property type="match status" value="1"/>
</dbReference>
<comment type="function">
    <text evidence="7">Converts 2C-methyl-D-erythritol 2,4-cyclodiphosphate (ME-2,4cPP) into 1-hydroxy-2-methyl-2-(E)-butenyl 4-diphosphate.</text>
</comment>
<dbReference type="GO" id="GO:0046429">
    <property type="term" value="F:4-hydroxy-3-methylbut-2-en-1-yl diphosphate synthase activity (ferredoxin)"/>
    <property type="evidence" value="ECO:0007669"/>
    <property type="project" value="UniProtKB-UniRule"/>
</dbReference>